<dbReference type="PANTHER" id="PTHR43157:SF31">
    <property type="entry name" value="PHOSPHATIDYLINOSITOL-GLYCAN BIOSYNTHESIS CLASS F PROTEIN"/>
    <property type="match status" value="1"/>
</dbReference>
<dbReference type="Gene3D" id="3.40.50.720">
    <property type="entry name" value="NAD(P)-binding Rossmann-like Domain"/>
    <property type="match status" value="1"/>
</dbReference>
<dbReference type="SUPFAM" id="SSF51735">
    <property type="entry name" value="NAD(P)-binding Rossmann-fold domains"/>
    <property type="match status" value="1"/>
</dbReference>
<sequence length="110" mass="12150">MSLSSPNKKARVVNQSSSAQIFVDTIDFGTLKNGPARKKLRSAKLYMRSKFGNIVFSNELARRYGDNGIVSTSENPGNLKTDLQRHTPGAFMMLMGWMFSPAPYGGCRSL</sequence>
<evidence type="ECO:0000313" key="2">
    <source>
        <dbReference type="EMBL" id="KAJ7706054.1"/>
    </source>
</evidence>
<dbReference type="InterPro" id="IPR036291">
    <property type="entry name" value="NAD(P)-bd_dom_sf"/>
</dbReference>
<accession>A0AAD7M8Z7</accession>
<dbReference type="EMBL" id="JARKIE010000007">
    <property type="protein sequence ID" value="KAJ7706054.1"/>
    <property type="molecule type" value="Genomic_DNA"/>
</dbReference>
<protein>
    <submittedName>
        <fullName evidence="2">Uncharacterized protein</fullName>
    </submittedName>
</protein>
<proteinExistence type="predicted"/>
<dbReference type="Proteomes" id="UP001221757">
    <property type="component" value="Unassembled WGS sequence"/>
</dbReference>
<evidence type="ECO:0000256" key="1">
    <source>
        <dbReference type="ARBA" id="ARBA00023002"/>
    </source>
</evidence>
<dbReference type="PANTHER" id="PTHR43157">
    <property type="entry name" value="PHOSPHATIDYLINOSITOL-GLYCAN BIOSYNTHESIS CLASS F PROTEIN-RELATED"/>
    <property type="match status" value="1"/>
</dbReference>
<reference evidence="2" key="1">
    <citation type="submission" date="2023-03" db="EMBL/GenBank/DDBJ databases">
        <title>Massive genome expansion in bonnet fungi (Mycena s.s.) driven by repeated elements and novel gene families across ecological guilds.</title>
        <authorList>
            <consortium name="Lawrence Berkeley National Laboratory"/>
            <person name="Harder C.B."/>
            <person name="Miyauchi S."/>
            <person name="Viragh M."/>
            <person name="Kuo A."/>
            <person name="Thoen E."/>
            <person name="Andreopoulos B."/>
            <person name="Lu D."/>
            <person name="Skrede I."/>
            <person name="Drula E."/>
            <person name="Henrissat B."/>
            <person name="Morin E."/>
            <person name="Kohler A."/>
            <person name="Barry K."/>
            <person name="LaButti K."/>
            <person name="Morin E."/>
            <person name="Salamov A."/>
            <person name="Lipzen A."/>
            <person name="Mereny Z."/>
            <person name="Hegedus B."/>
            <person name="Baldrian P."/>
            <person name="Stursova M."/>
            <person name="Weitz H."/>
            <person name="Taylor A."/>
            <person name="Grigoriev I.V."/>
            <person name="Nagy L.G."/>
            <person name="Martin F."/>
            <person name="Kauserud H."/>
        </authorList>
    </citation>
    <scope>NUCLEOTIDE SEQUENCE</scope>
    <source>
        <strain evidence="2">CBHHK067</strain>
    </source>
</reference>
<keyword evidence="1" id="KW-0560">Oxidoreductase</keyword>
<name>A0AAD7M8Z7_MYCRO</name>
<organism evidence="2 3">
    <name type="scientific">Mycena rosella</name>
    <name type="common">Pink bonnet</name>
    <name type="synonym">Agaricus rosellus</name>
    <dbReference type="NCBI Taxonomy" id="1033263"/>
    <lineage>
        <taxon>Eukaryota</taxon>
        <taxon>Fungi</taxon>
        <taxon>Dikarya</taxon>
        <taxon>Basidiomycota</taxon>
        <taxon>Agaricomycotina</taxon>
        <taxon>Agaricomycetes</taxon>
        <taxon>Agaricomycetidae</taxon>
        <taxon>Agaricales</taxon>
        <taxon>Marasmiineae</taxon>
        <taxon>Mycenaceae</taxon>
        <taxon>Mycena</taxon>
    </lineage>
</organism>
<gene>
    <name evidence="2" type="ORF">B0H17DRAFT_1192601</name>
</gene>
<dbReference type="AlphaFoldDB" id="A0AAD7M8Z7"/>
<comment type="caution">
    <text evidence="2">The sequence shown here is derived from an EMBL/GenBank/DDBJ whole genome shotgun (WGS) entry which is preliminary data.</text>
</comment>
<keyword evidence="3" id="KW-1185">Reference proteome</keyword>
<evidence type="ECO:0000313" key="3">
    <source>
        <dbReference type="Proteomes" id="UP001221757"/>
    </source>
</evidence>
<dbReference type="GO" id="GO:0016491">
    <property type="term" value="F:oxidoreductase activity"/>
    <property type="evidence" value="ECO:0007669"/>
    <property type="project" value="UniProtKB-KW"/>
</dbReference>